<dbReference type="PANTHER" id="PTHR43214:SF41">
    <property type="entry name" value="NITRATE_NITRITE RESPONSE REGULATOR PROTEIN NARP"/>
    <property type="match status" value="1"/>
</dbReference>
<dbReference type="GO" id="GO:0006355">
    <property type="term" value="P:regulation of DNA-templated transcription"/>
    <property type="evidence" value="ECO:0007669"/>
    <property type="project" value="InterPro"/>
</dbReference>
<reference evidence="8 9" key="1">
    <citation type="submission" date="2017-03" db="EMBL/GenBank/DDBJ databases">
        <title>Genome analysis of strain PAMC 26577.</title>
        <authorList>
            <person name="Oh H.-M."/>
            <person name="Yang J.-A."/>
        </authorList>
    </citation>
    <scope>NUCLEOTIDE SEQUENCE [LARGE SCALE GENOMIC DNA]</scope>
    <source>
        <strain evidence="8 9">PAMC 26577</strain>
    </source>
</reference>
<dbReference type="CDD" id="cd06170">
    <property type="entry name" value="LuxR_C_like"/>
    <property type="match status" value="1"/>
</dbReference>
<protein>
    <submittedName>
        <fullName evidence="8">DNA-binding response regulator, LuxR family, near polyamine transporter</fullName>
    </submittedName>
</protein>
<dbReference type="SUPFAM" id="SSF46894">
    <property type="entry name" value="C-terminal effector domain of the bipartite response regulators"/>
    <property type="match status" value="1"/>
</dbReference>
<keyword evidence="1 5" id="KW-0597">Phosphoprotein</keyword>
<dbReference type="InterPro" id="IPR058245">
    <property type="entry name" value="NreC/VraR/RcsB-like_REC"/>
</dbReference>
<organism evidence="8 9">
    <name type="scientific">Caballeronia sordidicola</name>
    <name type="common">Burkholderia sordidicola</name>
    <dbReference type="NCBI Taxonomy" id="196367"/>
    <lineage>
        <taxon>Bacteria</taxon>
        <taxon>Pseudomonadati</taxon>
        <taxon>Pseudomonadota</taxon>
        <taxon>Betaproteobacteria</taxon>
        <taxon>Burkholderiales</taxon>
        <taxon>Burkholderiaceae</taxon>
        <taxon>Caballeronia</taxon>
    </lineage>
</organism>
<keyword evidence="4" id="KW-0804">Transcription</keyword>
<dbReference type="EMBL" id="NBTZ01000181">
    <property type="protein sequence ID" value="OTP65475.1"/>
    <property type="molecule type" value="Genomic_DNA"/>
</dbReference>
<dbReference type="InterPro" id="IPR001789">
    <property type="entry name" value="Sig_transdc_resp-reg_receiver"/>
</dbReference>
<feature type="domain" description="Response regulatory" evidence="7">
    <location>
        <begin position="3"/>
        <end position="119"/>
    </location>
</feature>
<dbReference type="Gene3D" id="3.40.50.2300">
    <property type="match status" value="1"/>
</dbReference>
<dbReference type="PRINTS" id="PR00038">
    <property type="entry name" value="HTHLUXR"/>
</dbReference>
<sequence>MISIFIADDHAIVRSGLKQIVATTTDIQVVGEAAHGADVVDKLRACHVDLLMLDMTMPGISGVDLIRRVRAEQPALPILVLSIHNEGQVVSRALRAGATGYVTKDSDLEVLLAAIRKLAAGGRFIDPKLVDAIVFDAPSNDGPPHEILSDREFQVLRMLAAGSSINDIADALSLSAKTISTHKMRFMQKLGLNNNSEMIRYAVRHRLVTE</sequence>
<accession>A0A242M3F9</accession>
<dbReference type="PANTHER" id="PTHR43214">
    <property type="entry name" value="TWO-COMPONENT RESPONSE REGULATOR"/>
    <property type="match status" value="1"/>
</dbReference>
<dbReference type="SMART" id="SM00448">
    <property type="entry name" value="REC"/>
    <property type="match status" value="1"/>
</dbReference>
<dbReference type="RefSeq" id="WP_075358418.1">
    <property type="nucleotide sequence ID" value="NZ_MSRG01000026.1"/>
</dbReference>
<keyword evidence="2" id="KW-0805">Transcription regulation</keyword>
<evidence type="ECO:0000313" key="8">
    <source>
        <dbReference type="EMBL" id="OTP65475.1"/>
    </source>
</evidence>
<comment type="caution">
    <text evidence="8">The sequence shown here is derived from an EMBL/GenBank/DDBJ whole genome shotgun (WGS) entry which is preliminary data.</text>
</comment>
<evidence type="ECO:0000256" key="2">
    <source>
        <dbReference type="ARBA" id="ARBA00023015"/>
    </source>
</evidence>
<gene>
    <name evidence="8" type="ORF">PAMC26577_40260</name>
</gene>
<evidence type="ECO:0000256" key="4">
    <source>
        <dbReference type="ARBA" id="ARBA00023163"/>
    </source>
</evidence>
<dbReference type="CDD" id="cd17535">
    <property type="entry name" value="REC_NarL-like"/>
    <property type="match status" value="1"/>
</dbReference>
<dbReference type="GO" id="GO:0000160">
    <property type="term" value="P:phosphorelay signal transduction system"/>
    <property type="evidence" value="ECO:0007669"/>
    <property type="project" value="InterPro"/>
</dbReference>
<evidence type="ECO:0000256" key="3">
    <source>
        <dbReference type="ARBA" id="ARBA00023125"/>
    </source>
</evidence>
<dbReference type="Pfam" id="PF00072">
    <property type="entry name" value="Response_reg"/>
    <property type="match status" value="1"/>
</dbReference>
<feature type="modified residue" description="4-aspartylphosphate" evidence="5">
    <location>
        <position position="54"/>
    </location>
</feature>
<dbReference type="Pfam" id="PF00196">
    <property type="entry name" value="GerE"/>
    <property type="match status" value="1"/>
</dbReference>
<dbReference type="PROSITE" id="PS50043">
    <property type="entry name" value="HTH_LUXR_2"/>
    <property type="match status" value="1"/>
</dbReference>
<dbReference type="InterPro" id="IPR039420">
    <property type="entry name" value="WalR-like"/>
</dbReference>
<dbReference type="InterPro" id="IPR000792">
    <property type="entry name" value="Tscrpt_reg_LuxR_C"/>
</dbReference>
<dbReference type="GO" id="GO:0003677">
    <property type="term" value="F:DNA binding"/>
    <property type="evidence" value="ECO:0007669"/>
    <property type="project" value="UniProtKB-KW"/>
</dbReference>
<dbReference type="SMART" id="SM00421">
    <property type="entry name" value="HTH_LUXR"/>
    <property type="match status" value="1"/>
</dbReference>
<evidence type="ECO:0000259" key="7">
    <source>
        <dbReference type="PROSITE" id="PS50110"/>
    </source>
</evidence>
<feature type="domain" description="HTH luxR-type" evidence="6">
    <location>
        <begin position="141"/>
        <end position="206"/>
    </location>
</feature>
<proteinExistence type="predicted"/>
<dbReference type="InterPro" id="IPR011006">
    <property type="entry name" value="CheY-like_superfamily"/>
</dbReference>
<dbReference type="InterPro" id="IPR016032">
    <property type="entry name" value="Sig_transdc_resp-reg_C-effctor"/>
</dbReference>
<evidence type="ECO:0000313" key="9">
    <source>
        <dbReference type="Proteomes" id="UP000195221"/>
    </source>
</evidence>
<dbReference type="Proteomes" id="UP000195221">
    <property type="component" value="Unassembled WGS sequence"/>
</dbReference>
<evidence type="ECO:0000259" key="6">
    <source>
        <dbReference type="PROSITE" id="PS50043"/>
    </source>
</evidence>
<dbReference type="PROSITE" id="PS50110">
    <property type="entry name" value="RESPONSE_REGULATORY"/>
    <property type="match status" value="1"/>
</dbReference>
<dbReference type="SUPFAM" id="SSF52172">
    <property type="entry name" value="CheY-like"/>
    <property type="match status" value="1"/>
</dbReference>
<dbReference type="AlphaFoldDB" id="A0A242M3F9"/>
<evidence type="ECO:0000256" key="5">
    <source>
        <dbReference type="PROSITE-ProRule" id="PRU00169"/>
    </source>
</evidence>
<evidence type="ECO:0000256" key="1">
    <source>
        <dbReference type="ARBA" id="ARBA00022553"/>
    </source>
</evidence>
<name>A0A242M3F9_CABSO</name>
<keyword evidence="3 8" id="KW-0238">DNA-binding</keyword>